<dbReference type="GO" id="GO:0005886">
    <property type="term" value="C:plasma membrane"/>
    <property type="evidence" value="ECO:0007669"/>
    <property type="project" value="TreeGrafter"/>
</dbReference>
<evidence type="ECO:0000256" key="5">
    <source>
        <dbReference type="ARBA" id="ARBA00023136"/>
    </source>
</evidence>
<feature type="transmembrane region" description="Helical" evidence="6">
    <location>
        <begin position="36"/>
        <end position="53"/>
    </location>
</feature>
<organism evidence="7 8">
    <name type="scientific">Dermacoccus nishinomiyaensis</name>
    <dbReference type="NCBI Taxonomy" id="1274"/>
    <lineage>
        <taxon>Bacteria</taxon>
        <taxon>Bacillati</taxon>
        <taxon>Actinomycetota</taxon>
        <taxon>Actinomycetes</taxon>
        <taxon>Micrococcales</taxon>
        <taxon>Dermacoccaceae</taxon>
        <taxon>Dermacoccus</taxon>
    </lineage>
</organism>
<evidence type="ECO:0000313" key="8">
    <source>
        <dbReference type="Proteomes" id="UP000027986"/>
    </source>
</evidence>
<feature type="transmembrane region" description="Helical" evidence="6">
    <location>
        <begin position="120"/>
        <end position="139"/>
    </location>
</feature>
<reference evidence="7 8" key="1">
    <citation type="submission" date="2014-07" db="EMBL/GenBank/DDBJ databases">
        <title>Genome Sequencing of Dermacoccus nishinomiyaensis.</title>
        <authorList>
            <person name="Hong K.W."/>
            <person name="Chan K.G."/>
        </authorList>
    </citation>
    <scope>NUCLEOTIDE SEQUENCE [LARGE SCALE GENOMIC DNA]</scope>
    <source>
        <strain evidence="7 8">M25</strain>
    </source>
</reference>
<keyword evidence="5 6" id="KW-0472">Membrane</keyword>
<dbReference type="EMBL" id="CP008889">
    <property type="protein sequence ID" value="AIF39901.1"/>
    <property type="molecule type" value="Genomic_DNA"/>
</dbReference>
<feature type="transmembrane region" description="Helical" evidence="6">
    <location>
        <begin position="91"/>
        <end position="114"/>
    </location>
</feature>
<name>A0A075JC94_9MICO</name>
<comment type="subcellular location">
    <subcellularLocation>
        <location evidence="1">Membrane</location>
        <topology evidence="1">Multi-pass membrane protein</topology>
    </subcellularLocation>
</comment>
<evidence type="ECO:0000313" key="7">
    <source>
        <dbReference type="EMBL" id="AIF39901.1"/>
    </source>
</evidence>
<accession>A0A075JC94</accession>
<dbReference type="HOGENOM" id="CLU_076147_2_0_11"/>
<dbReference type="Proteomes" id="UP000027986">
    <property type="component" value="Chromosome"/>
</dbReference>
<dbReference type="PANTHER" id="PTHR30028">
    <property type="entry name" value="UPF0014 INNER MEMBRANE PROTEIN YBBM-RELATED"/>
    <property type="match status" value="1"/>
</dbReference>
<dbReference type="Pfam" id="PF03649">
    <property type="entry name" value="UPF0014"/>
    <property type="match status" value="1"/>
</dbReference>
<evidence type="ECO:0000256" key="4">
    <source>
        <dbReference type="ARBA" id="ARBA00022989"/>
    </source>
</evidence>
<dbReference type="PANTHER" id="PTHR30028:SF0">
    <property type="entry name" value="PROTEIN ALUMINUM SENSITIVE 3"/>
    <property type="match status" value="1"/>
</dbReference>
<dbReference type="KEGG" id="dni:HX89_01675"/>
<keyword evidence="3 6" id="KW-0812">Transmembrane</keyword>
<evidence type="ECO:0000256" key="6">
    <source>
        <dbReference type="SAM" id="Phobius"/>
    </source>
</evidence>
<evidence type="ECO:0000256" key="3">
    <source>
        <dbReference type="ARBA" id="ARBA00022692"/>
    </source>
</evidence>
<evidence type="ECO:0008006" key="9">
    <source>
        <dbReference type="Google" id="ProtNLM"/>
    </source>
</evidence>
<dbReference type="InterPro" id="IPR005226">
    <property type="entry name" value="UPF0014_fam"/>
</dbReference>
<feature type="transmembrane region" description="Helical" evidence="6">
    <location>
        <begin position="6"/>
        <end position="24"/>
    </location>
</feature>
<dbReference type="RefSeq" id="WP_006946965.1">
    <property type="nucleotide sequence ID" value="NZ_CP008889.1"/>
</dbReference>
<sequence>MTTGFGWHVVVAIACLLVMIQVGYRASGVKLTRTSLVAVARACVQLTLAALLITSVVRYLWASVLAVAVMFIVAVLTTTKRSGATDVRARLAATLAMAAGLVPVLVILTVSGVVPMKGVSIIPTAGIVIGNVMSVHTLVSRRAFDGLREEKNMYEAGLSIGMLPRDAISEVIARRLPESLIPVLDQTRTAGMVTLPGAFIGVMLGGGSAVQAATAQVVVSTSILAAQAVTSAVEQRMICARRLLTPQLRETLID</sequence>
<proteinExistence type="inferred from homology"/>
<dbReference type="eggNOG" id="COG0390">
    <property type="taxonomic scope" value="Bacteria"/>
</dbReference>
<comment type="similarity">
    <text evidence="2">Belongs to the UPF0014 family.</text>
</comment>
<evidence type="ECO:0000256" key="1">
    <source>
        <dbReference type="ARBA" id="ARBA00004141"/>
    </source>
</evidence>
<keyword evidence="4 6" id="KW-1133">Transmembrane helix</keyword>
<feature type="transmembrane region" description="Helical" evidence="6">
    <location>
        <begin position="59"/>
        <end position="79"/>
    </location>
</feature>
<dbReference type="AlphaFoldDB" id="A0A075JC94"/>
<protein>
    <recommendedName>
        <fullName evidence="9">ABC transporter permease</fullName>
    </recommendedName>
</protein>
<evidence type="ECO:0000256" key="2">
    <source>
        <dbReference type="ARBA" id="ARBA00005268"/>
    </source>
</evidence>
<gene>
    <name evidence="7" type="ORF">HX89_01675</name>
</gene>
<keyword evidence="8" id="KW-1185">Reference proteome</keyword>
<dbReference type="GeneID" id="41839955"/>
<dbReference type="OrthoDB" id="3212530at2"/>